<evidence type="ECO:0000313" key="2">
    <source>
        <dbReference type="EMBL" id="PWG61617.1"/>
    </source>
</evidence>
<dbReference type="InterPro" id="IPR003439">
    <property type="entry name" value="ABC_transporter-like_ATP-bd"/>
</dbReference>
<sequence length="105" mass="11324">MNCRRRSARAGVMTGAAVAVAPGEVVGSSGASGAGKPRLLRAVADLDVHGGDIRLDGRDRQSMRAHAWRRRVTLLRISSCRRHARRSHLRTDAVGFPAPGLPIRH</sequence>
<dbReference type="GO" id="GO:0005524">
    <property type="term" value="F:ATP binding"/>
    <property type="evidence" value="ECO:0007669"/>
    <property type="project" value="InterPro"/>
</dbReference>
<dbReference type="Proteomes" id="UP000245474">
    <property type="component" value="Unassembled WGS sequence"/>
</dbReference>
<accession>A0A2U2MXS0</accession>
<gene>
    <name evidence="2" type="ORF">DEM34_15635</name>
</gene>
<dbReference type="AlphaFoldDB" id="A0A2U2MXS0"/>
<reference evidence="2 3" key="1">
    <citation type="submission" date="2018-05" db="EMBL/GenBank/DDBJ databases">
        <title>Spiribacter halobius sp. nov., a moderately halophilic bacterium isolated from marine solar saltern.</title>
        <authorList>
            <person name="Zheng W.-S."/>
            <person name="Lu D.-C."/>
            <person name="Du Z.-J."/>
        </authorList>
    </citation>
    <scope>NUCLEOTIDE SEQUENCE [LARGE SCALE GENOMIC DNA]</scope>
    <source>
        <strain evidence="2 3">E85</strain>
    </source>
</reference>
<dbReference type="RefSeq" id="WP_109679769.1">
    <property type="nucleotide sequence ID" value="NZ_CP086615.1"/>
</dbReference>
<proteinExistence type="predicted"/>
<dbReference type="Gene3D" id="3.40.50.300">
    <property type="entry name" value="P-loop containing nucleotide triphosphate hydrolases"/>
    <property type="match status" value="1"/>
</dbReference>
<dbReference type="Pfam" id="PF00005">
    <property type="entry name" value="ABC_tran"/>
    <property type="match status" value="1"/>
</dbReference>
<keyword evidence="3" id="KW-1185">Reference proteome</keyword>
<evidence type="ECO:0000259" key="1">
    <source>
        <dbReference type="Pfam" id="PF00005"/>
    </source>
</evidence>
<dbReference type="GO" id="GO:0016887">
    <property type="term" value="F:ATP hydrolysis activity"/>
    <property type="evidence" value="ECO:0007669"/>
    <property type="project" value="InterPro"/>
</dbReference>
<dbReference type="InterPro" id="IPR027417">
    <property type="entry name" value="P-loop_NTPase"/>
</dbReference>
<dbReference type="EMBL" id="QFFI01000030">
    <property type="protein sequence ID" value="PWG61617.1"/>
    <property type="molecule type" value="Genomic_DNA"/>
</dbReference>
<dbReference type="CDD" id="cd00267">
    <property type="entry name" value="ABC_ATPase"/>
    <property type="match status" value="1"/>
</dbReference>
<comment type="caution">
    <text evidence="2">The sequence shown here is derived from an EMBL/GenBank/DDBJ whole genome shotgun (WGS) entry which is preliminary data.</text>
</comment>
<organism evidence="2 3">
    <name type="scientific">Sediminicurvatus halobius</name>
    <dbReference type="NCBI Taxonomy" id="2182432"/>
    <lineage>
        <taxon>Bacteria</taxon>
        <taxon>Pseudomonadati</taxon>
        <taxon>Pseudomonadota</taxon>
        <taxon>Gammaproteobacteria</taxon>
        <taxon>Chromatiales</taxon>
        <taxon>Ectothiorhodospiraceae</taxon>
        <taxon>Sediminicurvatus</taxon>
    </lineage>
</organism>
<name>A0A2U2MXS0_9GAMM</name>
<protein>
    <recommendedName>
        <fullName evidence="1">ABC transporter domain-containing protein</fullName>
    </recommendedName>
</protein>
<evidence type="ECO:0000313" key="3">
    <source>
        <dbReference type="Proteomes" id="UP000245474"/>
    </source>
</evidence>
<dbReference type="SUPFAM" id="SSF52540">
    <property type="entry name" value="P-loop containing nucleoside triphosphate hydrolases"/>
    <property type="match status" value="1"/>
</dbReference>
<feature type="domain" description="ABC transporter" evidence="1">
    <location>
        <begin position="17"/>
        <end position="76"/>
    </location>
</feature>